<dbReference type="PANTHER" id="PTHR10622:SF10">
    <property type="entry name" value="HET DOMAIN-CONTAINING PROTEIN"/>
    <property type="match status" value="1"/>
</dbReference>
<dbReference type="SUPFAM" id="SSF48452">
    <property type="entry name" value="TPR-like"/>
    <property type="match status" value="1"/>
</dbReference>
<name>A0A0C3EHC9_9AGAM</name>
<reference evidence="3" key="2">
    <citation type="submission" date="2015-01" db="EMBL/GenBank/DDBJ databases">
        <title>Evolutionary Origins and Diversification of the Mycorrhizal Mutualists.</title>
        <authorList>
            <consortium name="DOE Joint Genome Institute"/>
            <consortium name="Mycorrhizal Genomics Consortium"/>
            <person name="Kohler A."/>
            <person name="Kuo A."/>
            <person name="Nagy L.G."/>
            <person name="Floudas D."/>
            <person name="Copeland A."/>
            <person name="Barry K.W."/>
            <person name="Cichocki N."/>
            <person name="Veneault-Fourrey C."/>
            <person name="LaButti K."/>
            <person name="Lindquist E.A."/>
            <person name="Lipzen A."/>
            <person name="Lundell T."/>
            <person name="Morin E."/>
            <person name="Murat C."/>
            <person name="Riley R."/>
            <person name="Ohm R."/>
            <person name="Sun H."/>
            <person name="Tunlid A."/>
            <person name="Henrissat B."/>
            <person name="Grigoriev I.V."/>
            <person name="Hibbett D.S."/>
            <person name="Martin F."/>
        </authorList>
    </citation>
    <scope>NUCLEOTIDE SEQUENCE [LARGE SCALE GENOMIC DNA]</scope>
    <source>
        <strain evidence="3">Foug A</strain>
    </source>
</reference>
<dbReference type="EMBL" id="KN822011">
    <property type="protein sequence ID" value="KIM67659.1"/>
    <property type="molecule type" value="Genomic_DNA"/>
</dbReference>
<keyword evidence="3" id="KW-1185">Reference proteome</keyword>
<reference evidence="2 3" key="1">
    <citation type="submission" date="2014-04" db="EMBL/GenBank/DDBJ databases">
        <authorList>
            <consortium name="DOE Joint Genome Institute"/>
            <person name="Kuo A."/>
            <person name="Kohler A."/>
            <person name="Nagy L.G."/>
            <person name="Floudas D."/>
            <person name="Copeland A."/>
            <person name="Barry K.W."/>
            <person name="Cichocki N."/>
            <person name="Veneault-Fourrey C."/>
            <person name="LaButti K."/>
            <person name="Lindquist E.A."/>
            <person name="Lipzen A."/>
            <person name="Lundell T."/>
            <person name="Morin E."/>
            <person name="Murat C."/>
            <person name="Sun H."/>
            <person name="Tunlid A."/>
            <person name="Henrissat B."/>
            <person name="Grigoriev I.V."/>
            <person name="Hibbett D.S."/>
            <person name="Martin F."/>
            <person name="Nordberg H.P."/>
            <person name="Cantor M.N."/>
            <person name="Hua S.X."/>
        </authorList>
    </citation>
    <scope>NUCLEOTIDE SEQUENCE [LARGE SCALE GENOMIC DNA]</scope>
    <source>
        <strain evidence="2 3">Foug A</strain>
    </source>
</reference>
<dbReference type="Proteomes" id="UP000053989">
    <property type="component" value="Unassembled WGS sequence"/>
</dbReference>
<dbReference type="STRING" id="1036808.A0A0C3EHC9"/>
<dbReference type="InterPro" id="IPR011990">
    <property type="entry name" value="TPR-like_helical_dom_sf"/>
</dbReference>
<dbReference type="InterPro" id="IPR010730">
    <property type="entry name" value="HET"/>
</dbReference>
<dbReference type="Gene3D" id="1.25.40.10">
    <property type="entry name" value="Tetratricopeptide repeat domain"/>
    <property type="match status" value="3"/>
</dbReference>
<dbReference type="OrthoDB" id="2972126at2759"/>
<accession>A0A0C3EHC9</accession>
<evidence type="ECO:0000313" key="3">
    <source>
        <dbReference type="Proteomes" id="UP000053989"/>
    </source>
</evidence>
<organism evidence="2 3">
    <name type="scientific">Scleroderma citrinum Foug A</name>
    <dbReference type="NCBI Taxonomy" id="1036808"/>
    <lineage>
        <taxon>Eukaryota</taxon>
        <taxon>Fungi</taxon>
        <taxon>Dikarya</taxon>
        <taxon>Basidiomycota</taxon>
        <taxon>Agaricomycotina</taxon>
        <taxon>Agaricomycetes</taxon>
        <taxon>Agaricomycetidae</taxon>
        <taxon>Boletales</taxon>
        <taxon>Sclerodermatineae</taxon>
        <taxon>Sclerodermataceae</taxon>
        <taxon>Scleroderma</taxon>
    </lineage>
</organism>
<evidence type="ECO:0000313" key="2">
    <source>
        <dbReference type="EMBL" id="KIM67659.1"/>
    </source>
</evidence>
<dbReference type="Pfam" id="PF06985">
    <property type="entry name" value="HET"/>
    <property type="match status" value="1"/>
</dbReference>
<proteinExistence type="predicted"/>
<dbReference type="PANTHER" id="PTHR10622">
    <property type="entry name" value="HET DOMAIN-CONTAINING PROTEIN"/>
    <property type="match status" value="1"/>
</dbReference>
<evidence type="ECO:0000259" key="1">
    <source>
        <dbReference type="Pfam" id="PF06985"/>
    </source>
</evidence>
<feature type="domain" description="Heterokaryon incompatibility" evidence="1">
    <location>
        <begin position="752"/>
        <end position="839"/>
    </location>
</feature>
<gene>
    <name evidence="2" type="ORF">SCLCIDRAFT_1209758</name>
</gene>
<dbReference type="InParanoid" id="A0A0C3EHC9"/>
<sequence length="1282" mass="143302">MGQRATLDLHPPGDPERSTYLLELSDRHYNRFRQGHLLMDLEEAIAIGREVLELCPSGRPNRPSALHNLARCLLDRFDREHRSSDLEEAIALCRGALELCPHGHPDRSASLHVFACCLSEQFRKAGGKGDLKEMILLVREALELRPPGHPDRSWSLHCLAIYLSDRFDKDGHLEDIEEAITLGRDALDLRPLGHPERHFSLNNLAGYLHRRYCAQHKTADLEEAITLVQAALDLRPPGHPVRSASLHELAAYLCTRFDKDGQMVDLETAITTGRDAVDLRPSGHPERHFSLNNLAGYFHRRYYMESNATDLEEAITLVQAALDLRPLGHPKRSTSLHSLALCLSNRFDESGQMVDLEKAITIARDVVDLLAPGHPYRDYSLSSLASYLHKRYLKTHGIVDLLEAITVEQAALDLRPLGHPKRSISLQSLDLYLSNYYSDKDGQMESVEGVDIDKAITIQRETVALYSLGHPRFIPSLGTLANSFAKRFQQQGNIGDLDEFTALYRNLLEVSLADRHARSVSLHGLALGCWYKFQNQGGTSILDEAIALERAAFQLRQQGGAGRAESLHSLVLFLNARLAETGKLDDLEELIELGCGIAQDTNPIQPDNASSLRKPGLFLPGRFDRLGASVDIEEAIALTQSALQRCPKQHPSRSTLQIALRCYQEKKNMKPSAQSHPDAVKNLVKVTLVDTLDTLPSRLLNTQTGLLCDKDLLTADFENSPQFQQLTLSAARLDSSQYEEHIRKTVSAYFKYATLSHRWGKDEPQLRDVRGRVIYQLDPTDGIMKLRSFCITARKHGYSWAWTDTCCIDKYSTVELAKAIASMFLWYRRSALTIVYLADVYGPGWLFSSIWFERGWTLQELLAPRAVLFYTHDWSLYRECSSSNHKEDCVVLCELEHATGITPQDLTNFNPGMDNARSRLQWASRRRTTEPEDIAYSLFGIFNVYLPIIPGESAENALGRLLGEIISQSEDISVLSWVGEASPFHSCFPAHITSYQSEPYAPPSLPANELQVSTSDFSPDEAKAFVRSLSALGRPRFVGRQLSLPCIMYQVHDVRLARADPGSTFHVHEILAENLAPIQLVLPHVLPPITYSSQTHTRTLSQNVRAQIYPYVPSLHGSPYVLPHGGSPYVIPHDGSPYVIPHDGSPYVIPHDGSPYVIPHGGSPYVIPHGGSPYVSPYNVPSPYTHIPHNTYTFSPHARTSRYALIRPWDSKLLGSSPNADNTTVTKQLFTMFSQPFSVLLLEKASPEDEYYRRIASSSPIFASAASAASIIQSKVQTVTIV</sequence>
<protein>
    <recommendedName>
        <fullName evidence="1">Heterokaryon incompatibility domain-containing protein</fullName>
    </recommendedName>
</protein>
<dbReference type="HOGENOM" id="CLU_000288_138_6_1"/>